<evidence type="ECO:0000259" key="2">
    <source>
        <dbReference type="Pfam" id="PF24883"/>
    </source>
</evidence>
<dbReference type="PANTHER" id="PTHR10039">
    <property type="entry name" value="AMELOGENIN"/>
    <property type="match status" value="1"/>
</dbReference>
<keyword evidence="4" id="KW-1185">Reference proteome</keyword>
<accession>A0A4Z1K654</accession>
<feature type="domain" description="Nephrocystin 3-like N-terminal" evidence="2">
    <location>
        <begin position="80"/>
        <end position="170"/>
    </location>
</feature>
<dbReference type="STRING" id="87229.A0A4Z1K654"/>
<dbReference type="Pfam" id="PF24883">
    <property type="entry name" value="NPHP3_N"/>
    <property type="match status" value="1"/>
</dbReference>
<evidence type="ECO:0000313" key="3">
    <source>
        <dbReference type="EMBL" id="TGO81415.1"/>
    </source>
</evidence>
<dbReference type="Proteomes" id="UP000297280">
    <property type="component" value="Unassembled WGS sequence"/>
</dbReference>
<proteinExistence type="predicted"/>
<dbReference type="EMBL" id="PQXO01001158">
    <property type="protein sequence ID" value="TGO81415.1"/>
    <property type="molecule type" value="Genomic_DNA"/>
</dbReference>
<evidence type="ECO:0000313" key="4">
    <source>
        <dbReference type="Proteomes" id="UP000297280"/>
    </source>
</evidence>
<gene>
    <name evidence="3" type="ORF">BPOR_1165g00020</name>
</gene>
<reference evidence="3 4" key="1">
    <citation type="submission" date="2017-12" db="EMBL/GenBank/DDBJ databases">
        <title>Comparative genomics of Botrytis spp.</title>
        <authorList>
            <person name="Valero-Jimenez C.A."/>
            <person name="Tapia P."/>
            <person name="Veloso J."/>
            <person name="Silva-Moreno E."/>
            <person name="Staats M."/>
            <person name="Valdes J.H."/>
            <person name="Van Kan J.A.L."/>
        </authorList>
    </citation>
    <scope>NUCLEOTIDE SEQUENCE [LARGE SCALE GENOMIC DNA]</scope>
    <source>
        <strain evidence="3 4">MUCL3349</strain>
    </source>
</reference>
<dbReference type="PANTHER" id="PTHR10039:SF5">
    <property type="entry name" value="NACHT DOMAIN-CONTAINING PROTEIN"/>
    <property type="match status" value="1"/>
</dbReference>
<sequence>MAMQSHSASNLSCLGDISSLHRSTPQNQTILNWLKFRQMAWRYEEICVAYRETFQWMFRLPGLADAWDDFGNYLSGEGIDAPYFINGKAGSGKSTLLRFIVDNEQTYNKLAFWAPQNQLIVLHFFYWNLGTPLQKRRTGMLRSILHEALSKYPELIPSTLPDIYSNRKESYVNDVPTFEEMKCLWRKPHNFLRYASSLTA</sequence>
<evidence type="ECO:0000256" key="1">
    <source>
        <dbReference type="ARBA" id="ARBA00022737"/>
    </source>
</evidence>
<dbReference type="AlphaFoldDB" id="A0A4Z1K654"/>
<protein>
    <recommendedName>
        <fullName evidence="2">Nephrocystin 3-like N-terminal domain-containing protein</fullName>
    </recommendedName>
</protein>
<keyword evidence="1" id="KW-0677">Repeat</keyword>
<comment type="caution">
    <text evidence="3">The sequence shown here is derived from an EMBL/GenBank/DDBJ whole genome shotgun (WGS) entry which is preliminary data.</text>
</comment>
<dbReference type="InterPro" id="IPR056884">
    <property type="entry name" value="NPHP3-like_N"/>
</dbReference>
<name>A0A4Z1K654_9HELO</name>
<organism evidence="3 4">
    <name type="scientific">Botrytis porri</name>
    <dbReference type="NCBI Taxonomy" id="87229"/>
    <lineage>
        <taxon>Eukaryota</taxon>
        <taxon>Fungi</taxon>
        <taxon>Dikarya</taxon>
        <taxon>Ascomycota</taxon>
        <taxon>Pezizomycotina</taxon>
        <taxon>Leotiomycetes</taxon>
        <taxon>Helotiales</taxon>
        <taxon>Sclerotiniaceae</taxon>
        <taxon>Botrytis</taxon>
    </lineage>
</organism>